<dbReference type="InterPro" id="IPR008893">
    <property type="entry name" value="WGR_domain"/>
</dbReference>
<evidence type="ECO:0000256" key="1">
    <source>
        <dbReference type="SAM" id="MobiDB-lite"/>
    </source>
</evidence>
<dbReference type="SMART" id="SM00773">
    <property type="entry name" value="WGR"/>
    <property type="match status" value="1"/>
</dbReference>
<dbReference type="Pfam" id="PF13569">
    <property type="entry name" value="DUF4132"/>
    <property type="match status" value="1"/>
</dbReference>
<dbReference type="AlphaFoldDB" id="A0A2M7FZL1"/>
<dbReference type="CDD" id="cd07996">
    <property type="entry name" value="WGR_MMR_like"/>
    <property type="match status" value="1"/>
</dbReference>
<gene>
    <name evidence="3" type="ORF">COW36_19530</name>
</gene>
<dbReference type="PROSITE" id="PS51977">
    <property type="entry name" value="WGR"/>
    <property type="match status" value="1"/>
</dbReference>
<feature type="domain" description="WGR" evidence="2">
    <location>
        <begin position="1"/>
        <end position="77"/>
    </location>
</feature>
<proteinExistence type="predicted"/>
<protein>
    <recommendedName>
        <fullName evidence="2">WGR domain-containing protein</fullName>
    </recommendedName>
</protein>
<feature type="compositionally biased region" description="Polar residues" evidence="1">
    <location>
        <begin position="96"/>
        <end position="112"/>
    </location>
</feature>
<dbReference type="Proteomes" id="UP000231019">
    <property type="component" value="Unassembled WGS sequence"/>
</dbReference>
<evidence type="ECO:0000313" key="3">
    <source>
        <dbReference type="EMBL" id="PIW14844.1"/>
    </source>
</evidence>
<evidence type="ECO:0000259" key="2">
    <source>
        <dbReference type="PROSITE" id="PS51977"/>
    </source>
</evidence>
<dbReference type="EMBL" id="PFFQ01000055">
    <property type="protein sequence ID" value="PIW14844.1"/>
    <property type="molecule type" value="Genomic_DNA"/>
</dbReference>
<dbReference type="InterPro" id="IPR025406">
    <property type="entry name" value="DUF4132"/>
</dbReference>
<dbReference type="InterPro" id="IPR004155">
    <property type="entry name" value="PBS_lyase_HEAT"/>
</dbReference>
<dbReference type="SUPFAM" id="SSF142921">
    <property type="entry name" value="WGR domain-like"/>
    <property type="match status" value="1"/>
</dbReference>
<sequence>MIRLEFKAANSEKFWQISRENCQVLIEWGRIGSAGQKQIKVFADPKEAEKFLQSQLKSKEKKGYLRVSESQVIESDLPEKTIPPLKQPLHKPKQKIQSTPVLTESHPNSSPASEFKLSWTPSQRAKKLEFRHLNFSYPLKIVPLKAPTDLTQAWKKLAPEIDKQLQICVPPQTEAWQALASSLRRKTQEVNPPQPSFEEAAVMLALSQRRESVDFLWQQMGPETTVRAWMRSRSLKIEARFVANVGYQTLLLESSEPFAFQTWDLNEKNLALRLHLDSLKPQDYLQLTSEMNAEWKQFPPALQGALCQIFWQQREWIEACSEAWLKQPDQPLQPLWEAGWLLWPLVQEPLLLAQFNQKLAKQKKEAAQGLESFSQALEPWVFHFLDRAQANAIESLKAWILIGKKAGLRKAAAEALCLIESPHALRVLIELLKNKDAAKLAHARLSSQPLQAIPELISVLEKKHSLSEAERLLTPLLRACTEAEIQSLKEKVGASGGAWFEQSLPAPERTSDTLPAFFTTPPWKKTPFKWPSLTQLRIPETPARMDWSAYTPEPHRELSPYLYDPPPLSNRRDPEMLERFAGFERVMLHHLDWLSEPAALDFWNHQDPQRWNAHEKDSWQVVHLSRRFGLAGLPGLLRYLERFPQTGYSALVCYDSPLAVPALLKGLVLPAQRQICRRWFLSHPATAFRGLIPLSLNPDFKLQPEALRAMHWLIQAGFCADFETCLKTESSEVETEIKALIAQDPLQILPAHLPRLPAFWKPERLPRPQLKSGGTLPLEALETLALSLKLSDPCLPYAGLAEVSRLCTPASLEDFALNLFELWLGAGGSLKEEWAFWALAAWGNEKAIRCWVPRLEKWPGERAAPRAMVGLEILYALGPETSAWSELHRLSLKTKFPSLLEKAREWVKIMAATDPQGPEGLADRLVPVLGLELTQSETLSSQHVFNGNVYQAIEAPQAQWQLQDSSGKCLTKPPAEAAKSELKTWSEWLKSFQKQKAHQLLRLEQAMTQGRRWDFAFFEQVFLKHPLLFSLAKSWVWGMWEDPEARPVTLFRVVHGPSGLTCDRQPIAFPPKAWIGLPHPLEMLPQLQSWQSEFNKLEIEQTLAQLNRSYYFCTPQMLEMDEFSDLKGRKVASARLLKLISSKGWEAPKDSEGLLVKNLGRGLEAEITLEYLIWALKEYPETEVIQVRVHKAGEFQNLKLSALHPVSYSELRRDLESLIS</sequence>
<evidence type="ECO:0000313" key="4">
    <source>
        <dbReference type="Proteomes" id="UP000231019"/>
    </source>
</evidence>
<feature type="region of interest" description="Disordered" evidence="1">
    <location>
        <begin position="80"/>
        <end position="118"/>
    </location>
</feature>
<dbReference type="InterPro" id="IPR036930">
    <property type="entry name" value="WGR_dom_sf"/>
</dbReference>
<dbReference type="InterPro" id="IPR049809">
    <property type="entry name" value="YehF/YfeS-like_WGR"/>
</dbReference>
<dbReference type="Gene3D" id="2.20.140.10">
    <property type="entry name" value="WGR domain"/>
    <property type="match status" value="1"/>
</dbReference>
<name>A0A2M7FZL1_9BACT</name>
<organism evidence="3 4">
    <name type="scientific">bacterium (Candidatus Blackallbacteria) CG17_big_fil_post_rev_8_21_14_2_50_48_46</name>
    <dbReference type="NCBI Taxonomy" id="2014261"/>
    <lineage>
        <taxon>Bacteria</taxon>
        <taxon>Candidatus Blackallbacteria</taxon>
    </lineage>
</organism>
<comment type="caution">
    <text evidence="3">The sequence shown here is derived from an EMBL/GenBank/DDBJ whole genome shotgun (WGS) entry which is preliminary data.</text>
</comment>
<dbReference type="SMART" id="SM00567">
    <property type="entry name" value="EZ_HEAT"/>
    <property type="match status" value="1"/>
</dbReference>
<accession>A0A2M7FZL1</accession>
<reference evidence="3 4" key="1">
    <citation type="submission" date="2017-09" db="EMBL/GenBank/DDBJ databases">
        <title>Depth-based differentiation of microbial function through sediment-hosted aquifers and enrichment of novel symbionts in the deep terrestrial subsurface.</title>
        <authorList>
            <person name="Probst A.J."/>
            <person name="Ladd B."/>
            <person name="Jarett J.K."/>
            <person name="Geller-Mcgrath D.E."/>
            <person name="Sieber C.M."/>
            <person name="Emerson J.B."/>
            <person name="Anantharaman K."/>
            <person name="Thomas B.C."/>
            <person name="Malmstrom R."/>
            <person name="Stieglmeier M."/>
            <person name="Klingl A."/>
            <person name="Woyke T."/>
            <person name="Ryan C.M."/>
            <person name="Banfield J.F."/>
        </authorList>
    </citation>
    <scope>NUCLEOTIDE SEQUENCE [LARGE SCALE GENOMIC DNA]</scope>
    <source>
        <strain evidence="3">CG17_big_fil_post_rev_8_21_14_2_50_48_46</strain>
    </source>
</reference>
<dbReference type="Pfam" id="PF05406">
    <property type="entry name" value="WGR"/>
    <property type="match status" value="1"/>
</dbReference>